<comment type="caution">
    <text evidence="1">The sequence shown here is derived from an EMBL/GenBank/DDBJ whole genome shotgun (WGS) entry which is preliminary data.</text>
</comment>
<dbReference type="EMBL" id="BLLA01000001">
    <property type="protein sequence ID" value="GFG97582.1"/>
    <property type="molecule type" value="Genomic_DNA"/>
</dbReference>
<gene>
    <name evidence="1" type="ORF">MTIM_34610</name>
</gene>
<evidence type="ECO:0000313" key="1">
    <source>
        <dbReference type="EMBL" id="GFG97582.1"/>
    </source>
</evidence>
<dbReference type="AlphaFoldDB" id="A0A7I9Z9R2"/>
<organism evidence="1 2">
    <name type="scientific">Mycobacterium timonense</name>
    <dbReference type="NCBI Taxonomy" id="701043"/>
    <lineage>
        <taxon>Bacteria</taxon>
        <taxon>Bacillati</taxon>
        <taxon>Actinomycetota</taxon>
        <taxon>Actinomycetes</taxon>
        <taxon>Mycobacteriales</taxon>
        <taxon>Mycobacteriaceae</taxon>
        <taxon>Mycobacterium</taxon>
        <taxon>Mycobacterium avium complex (MAC)</taxon>
    </lineage>
</organism>
<accession>A0A7I9Z9R2</accession>
<evidence type="ECO:0000313" key="2">
    <source>
        <dbReference type="Proteomes" id="UP000465301"/>
    </source>
</evidence>
<dbReference type="Proteomes" id="UP000465301">
    <property type="component" value="Unassembled WGS sequence"/>
</dbReference>
<keyword evidence="2" id="KW-1185">Reference proteome</keyword>
<proteinExistence type="predicted"/>
<dbReference type="RefSeq" id="WP_163712069.1">
    <property type="nucleotide sequence ID" value="NZ_BLLA01000001.1"/>
</dbReference>
<sequence length="150" mass="15719">MKIRAIELIRAGWGGVLLAAPADVLSHIHGVRVDRKAIVVTRILGARHLVQAALSGVNPGPEVLAAGVWVDTVHSATALGLALVDRRRARGGVADALVAASWAGLGWRHLRAGGARTDGVRGRDRLARTVLRVLPGGRPLVAQAQAVRAR</sequence>
<reference evidence="1 2" key="1">
    <citation type="journal article" date="2019" name="Emerg. Microbes Infect.">
        <title>Comprehensive subspecies identification of 175 nontuberculous mycobacteria species based on 7547 genomic profiles.</title>
        <authorList>
            <person name="Matsumoto Y."/>
            <person name="Kinjo T."/>
            <person name="Motooka D."/>
            <person name="Nabeya D."/>
            <person name="Jung N."/>
            <person name="Uechi K."/>
            <person name="Horii T."/>
            <person name="Iida T."/>
            <person name="Fujita J."/>
            <person name="Nakamura S."/>
        </authorList>
    </citation>
    <scope>NUCLEOTIDE SEQUENCE [LARGE SCALE GENOMIC DNA]</scope>
    <source>
        <strain evidence="1 2">JCM 30726</strain>
    </source>
</reference>
<protein>
    <submittedName>
        <fullName evidence="1">Uncharacterized protein</fullName>
    </submittedName>
</protein>
<name>A0A7I9Z9R2_9MYCO</name>